<gene>
    <name evidence="2 3" type="primary">rsfS</name>
    <name evidence="3" type="ORF">ING2E5A_0042</name>
</gene>
<dbReference type="PANTHER" id="PTHR21043">
    <property type="entry name" value="IOJAP SUPERFAMILY ORTHOLOG"/>
    <property type="match status" value="1"/>
</dbReference>
<dbReference type="HAMAP" id="MF_01477">
    <property type="entry name" value="Iojap_RsfS"/>
    <property type="match status" value="1"/>
</dbReference>
<dbReference type="GO" id="GO:0005737">
    <property type="term" value="C:cytoplasm"/>
    <property type="evidence" value="ECO:0007669"/>
    <property type="project" value="UniProtKB-SubCell"/>
</dbReference>
<dbReference type="InterPro" id="IPR004394">
    <property type="entry name" value="Iojap/RsfS/C7orf30"/>
</dbReference>
<dbReference type="PANTHER" id="PTHR21043:SF0">
    <property type="entry name" value="MITOCHONDRIAL ASSEMBLY OF RIBOSOMAL LARGE SUBUNIT PROTEIN 1"/>
    <property type="match status" value="1"/>
</dbReference>
<keyword evidence="2" id="KW-0810">Translation regulation</keyword>
<dbReference type="SUPFAM" id="SSF81301">
    <property type="entry name" value="Nucleotidyltransferase"/>
    <property type="match status" value="1"/>
</dbReference>
<dbReference type="GO" id="GO:0090071">
    <property type="term" value="P:negative regulation of ribosome biogenesis"/>
    <property type="evidence" value="ECO:0007669"/>
    <property type="project" value="UniProtKB-UniRule"/>
</dbReference>
<dbReference type="KEGG" id="pmuc:ING2E5A_0042"/>
<comment type="function">
    <text evidence="2">Functions as a ribosomal silencing factor. Interacts with ribosomal protein uL14 (rplN), blocking formation of intersubunit bridge B8. Prevents association of the 30S and 50S ribosomal subunits and the formation of functional ribosomes, thus repressing translation.</text>
</comment>
<reference evidence="3 4" key="1">
    <citation type="submission" date="2016-08" db="EMBL/GenBank/DDBJ databases">
        <authorList>
            <person name="Seilhamer J.J."/>
        </authorList>
    </citation>
    <scope>NUCLEOTIDE SEQUENCE [LARGE SCALE GENOMIC DNA]</scope>
    <source>
        <strain evidence="3">ING2-E5A</strain>
    </source>
</reference>
<keyword evidence="2" id="KW-0963">Cytoplasm</keyword>
<comment type="similarity">
    <text evidence="1 2">Belongs to the Iojap/RsfS family.</text>
</comment>
<comment type="subunit">
    <text evidence="2">Interacts with ribosomal protein uL14 (rplN).</text>
</comment>
<accession>A0A1G4G2Y2</accession>
<keyword evidence="4" id="KW-1185">Reference proteome</keyword>
<dbReference type="GO" id="GO:0042256">
    <property type="term" value="P:cytosolic ribosome assembly"/>
    <property type="evidence" value="ECO:0007669"/>
    <property type="project" value="UniProtKB-UniRule"/>
</dbReference>
<dbReference type="EMBL" id="LT608328">
    <property type="protein sequence ID" value="SCM55128.1"/>
    <property type="molecule type" value="Genomic_DNA"/>
</dbReference>
<dbReference type="Gene3D" id="3.30.460.10">
    <property type="entry name" value="Beta Polymerase, domain 2"/>
    <property type="match status" value="1"/>
</dbReference>
<sequence>MKEERNLLQSIIDGIQEKKGKNITQIHLKGIPGAICDYFVICEGNTPTQVAALAESVEEVVKKQTRESPLRVQGQQRAEWIGIDYGTVIVHIFVPELRQYYNLDNLWEDASLKQVPTAD</sequence>
<evidence type="ECO:0000256" key="2">
    <source>
        <dbReference type="HAMAP-Rule" id="MF_01477"/>
    </source>
</evidence>
<dbReference type="NCBIfam" id="TIGR00090">
    <property type="entry name" value="rsfS_iojap_ybeB"/>
    <property type="match status" value="1"/>
</dbReference>
<dbReference type="GO" id="GO:0043023">
    <property type="term" value="F:ribosomal large subunit binding"/>
    <property type="evidence" value="ECO:0007669"/>
    <property type="project" value="TreeGrafter"/>
</dbReference>
<keyword evidence="2" id="KW-0678">Repressor</keyword>
<organism evidence="3 4">
    <name type="scientific">Petrimonas mucosa</name>
    <dbReference type="NCBI Taxonomy" id="1642646"/>
    <lineage>
        <taxon>Bacteria</taxon>
        <taxon>Pseudomonadati</taxon>
        <taxon>Bacteroidota</taxon>
        <taxon>Bacteroidia</taxon>
        <taxon>Bacteroidales</taxon>
        <taxon>Dysgonomonadaceae</taxon>
        <taxon>Petrimonas</taxon>
    </lineage>
</organism>
<dbReference type="Pfam" id="PF02410">
    <property type="entry name" value="RsfS"/>
    <property type="match status" value="1"/>
</dbReference>
<dbReference type="InterPro" id="IPR043519">
    <property type="entry name" value="NT_sf"/>
</dbReference>
<protein>
    <recommendedName>
        <fullName evidence="2">Ribosomal silencing factor RsfS</fullName>
    </recommendedName>
</protein>
<dbReference type="STRING" id="1642646.ING2E5A_0042"/>
<dbReference type="RefSeq" id="WP_071135671.1">
    <property type="nucleotide sequence ID" value="NZ_DUQN01000105.1"/>
</dbReference>
<evidence type="ECO:0000313" key="4">
    <source>
        <dbReference type="Proteomes" id="UP000178485"/>
    </source>
</evidence>
<dbReference type="AlphaFoldDB" id="A0A1G4G2Y2"/>
<dbReference type="Proteomes" id="UP000178485">
    <property type="component" value="Chromosome i"/>
</dbReference>
<comment type="subcellular location">
    <subcellularLocation>
        <location evidence="2">Cytoplasm</location>
    </subcellularLocation>
</comment>
<name>A0A1G4G2Y2_9BACT</name>
<evidence type="ECO:0000313" key="3">
    <source>
        <dbReference type="EMBL" id="SCM55128.1"/>
    </source>
</evidence>
<proteinExistence type="inferred from homology"/>
<evidence type="ECO:0000256" key="1">
    <source>
        <dbReference type="ARBA" id="ARBA00010574"/>
    </source>
</evidence>
<dbReference type="GO" id="GO:0017148">
    <property type="term" value="P:negative regulation of translation"/>
    <property type="evidence" value="ECO:0007669"/>
    <property type="project" value="UniProtKB-UniRule"/>
</dbReference>